<feature type="compositionally biased region" description="Polar residues" evidence="1">
    <location>
        <begin position="1554"/>
        <end position="1572"/>
    </location>
</feature>
<evidence type="ECO:0000256" key="1">
    <source>
        <dbReference type="SAM" id="MobiDB-lite"/>
    </source>
</evidence>
<evidence type="ECO:0000313" key="3">
    <source>
        <dbReference type="Proteomes" id="UP000515150"/>
    </source>
</evidence>
<feature type="region of interest" description="Disordered" evidence="1">
    <location>
        <begin position="1927"/>
        <end position="1956"/>
    </location>
</feature>
<organism evidence="3 4">
    <name type="scientific">Betta splendens</name>
    <name type="common">Siamese fighting fish</name>
    <dbReference type="NCBI Taxonomy" id="158456"/>
    <lineage>
        <taxon>Eukaryota</taxon>
        <taxon>Metazoa</taxon>
        <taxon>Chordata</taxon>
        <taxon>Craniata</taxon>
        <taxon>Vertebrata</taxon>
        <taxon>Euteleostomi</taxon>
        <taxon>Actinopterygii</taxon>
        <taxon>Neopterygii</taxon>
        <taxon>Teleostei</taxon>
        <taxon>Neoteleostei</taxon>
        <taxon>Acanthomorphata</taxon>
        <taxon>Anabantaria</taxon>
        <taxon>Anabantiformes</taxon>
        <taxon>Anabantoidei</taxon>
        <taxon>Osphronemidae</taxon>
        <taxon>Betta</taxon>
    </lineage>
</organism>
<feature type="compositionally biased region" description="Low complexity" evidence="1">
    <location>
        <begin position="427"/>
        <end position="439"/>
    </location>
</feature>
<feature type="compositionally biased region" description="Polar residues" evidence="1">
    <location>
        <begin position="655"/>
        <end position="669"/>
    </location>
</feature>
<dbReference type="Pfam" id="PF13926">
    <property type="entry name" value="DUF4211"/>
    <property type="match status" value="1"/>
</dbReference>
<feature type="region of interest" description="Disordered" evidence="1">
    <location>
        <begin position="693"/>
        <end position="714"/>
    </location>
</feature>
<evidence type="ECO:0000259" key="2">
    <source>
        <dbReference type="Pfam" id="PF13926"/>
    </source>
</evidence>
<evidence type="ECO:0000313" key="4">
    <source>
        <dbReference type="RefSeq" id="XP_028999430.1"/>
    </source>
</evidence>
<dbReference type="InterPro" id="IPR025451">
    <property type="entry name" value="DUF4211"/>
</dbReference>
<feature type="compositionally biased region" description="Basic and acidic residues" evidence="1">
    <location>
        <begin position="371"/>
        <end position="380"/>
    </location>
</feature>
<feature type="region of interest" description="Disordered" evidence="1">
    <location>
        <begin position="407"/>
        <end position="452"/>
    </location>
</feature>
<gene>
    <name evidence="4" type="primary">qser1</name>
</gene>
<dbReference type="PANTHER" id="PTHR14709">
    <property type="entry name" value="GLUTAMINE AND SERINE-RICH PROTEIN 1-RELATED"/>
    <property type="match status" value="1"/>
</dbReference>
<feature type="region of interest" description="Disordered" evidence="1">
    <location>
        <begin position="655"/>
        <end position="675"/>
    </location>
</feature>
<feature type="region of interest" description="Disordered" evidence="1">
    <location>
        <begin position="833"/>
        <end position="883"/>
    </location>
</feature>
<sequence length="2489" mass="269110">MMDRAEPTSSFADALAPPAQTVASWAYDRSAASIKPSSSYGAAHLDAELLQRQCYTPTHQLPTYTTSHLPAAPGTLATSSNTSETSIMSFLSAMETRSLQAGPVSASLLPPFRPPSWSAGTNSTTELYLTGALPSTATFPSPASLSSYQHTSAYPPRSYAGNSSPALQDPAFSTSTNGLFPHHDQLLHLKSTQTVLPTALAFNHLSAPAFASALPVQSSTYRSAQESAPHLLQPQFSLMSSAVPASHGAPQPYGATVFSSSIERALQRECSVIKHHQRPSSSHTVSEQLPNSEHSLQEYFGSGSDADVTYQQDPSLQTSVTGSHSTGADSSQGVNHGAPQPKIDSVTEAYSSTSVPKTKDCSNLALHQAGVDKNHNHSPPERYSSPEQNQSSVIADQKSVQLHDLSNSLSQASPPDKIPPIYTTLPSLSSQSGSVVSASHTPGYASSPGLSHEQEVHYGAQVQGLCQGNLSESYSTSHSQGASDVTFASHSQGQASGTRTQSYSVGQSLNSSYATTCVQSLPSTNSTQDYTLMQVSVGGKTHGTLSQQQTQVNKYNMSASLPPYTSSAQALQNNIGSPVQDIQTLQPSSAVGNNVTAHNNVIYVVSKMDDRQKPQSVIRSNSRSDDQLMGMDQSNTAQVNDDRMGCLSQQHIDLSSANGQGTTNTKTTDSSIVSSHVPLSSEQLNQHPLQLKTPESHQQNHPNHNQPRPQSSAAHTQYITAPGAQLLLDANQMIVLQQPIVHHGPNPSKLVSVQGIQPTQNLGPHVQYVHMNQELQGPTEAQSQQRTTVSEQSSGCPDSSKQHYSQSTNQQSNDYKNLLMPSLLSSSLSQTYITPHTQPEPTSSPPNKMPPIYTTLPSLSSQSGSVVSASQTPGYSSSPGLSHEQEVHYGAQVQGLCQGNLSESYSTSHSQGASDVTFASHSQGQASGTRTQSYSVGQSLNSSYATTCVQSLPSTNSTQDYTLMQVSVGGKTHGTLSQQQTQVNKYNMSASLPPYTSSAQALQNNSRSSVQDIQTLQPSSAVGNNVTVIYVVSKMDDHQKPQSVIRSNSLSDDQLMGMDQSNTAQVNNDRMGCLSQQHIDLSSANGQGTTNTKTTDSSIVSSHVPLSSEQLNQHLLQLKTSESHQQNHPNHNQPRPQSSAAHTQYITAPGAQLLLDANQMIVLQQPIVHHSSNPSKLLSVQGIQPTQNLGPHVQYVHMNQELLGPTKAQSQQRLTVSEQSSGCPDSSKQHYSQSTNQQSNDSKNLLMPSLLSSSLSQTYITPRTQPQPPSPSSNKHPHLYTTLPSLSSQSGSVVSASQTPGYSSSPGLSHEQEVHYGAQVQGLCQGNLSGSYSTSHSQGASDVTFASHSQGQASGTRTQSYSVGQSLNSSYATTCVQSLPSTNSTQDYTFMQASVGGKTHGTLSQQQTQVNKYNMSASLPPYTSSAQALQNNIGSPVQDIQTLQPSSAVGNNVTAHNNVIYVVSKMDDRQKPQSVIRSNSRSDDQLMGMDQSNTAQVNDDRMGCLSQQHIDLSSANGQGTTNTKTTDSSIVSSHVPLSSEQLNQHPLQLKTPESHQQNHPNHNQPRPQSSAAHTQYITAPGAQLLLDANQMIVLQQPIVHHGPNPSKLVSVQGIQPTQNLGPHVQYVHMNQEMLGQQRTTVSEQSSGCSDSSKQHYSQSVNQQSNVAKNHFALNSICFPDSMLLADDRNILSNVDDILAATVAACGVAPQDFVNATSSAEAEMVVMAGPVDSKGHFHTVDIRHVSPSFSSAQQQIITNTNSHTIGMTLNGAQMTPDCASRSVHHSNSSELDSNGDGGSENDHHIPGQMYDPSPLHNTVKGNDKCNKTRDGMESPGGEDFLKKKSRSKSLTKSGGSEEDSVQSRAAKRSGQGKRQNSRGGDVVSPSASNGVYDVCPQQERMRQRIREVEEKQPEVKTGFIGSFLDFIKSGPKQQYSPSPTRTTSRPRKACVSTKPPTCTVPALASRLHTLQGQLPIPPESQRASSQQKRLDEDLQKNLETLPSFSSDEEESTGKNQALRNSITSVLSALDESSDRKARTDAQISSSNVKPAQVTTATHTVSETCAPQVAIPTQTTNAAPGGAGFAAREEPKETPPGQLAVQLMSVAIEGLTDEELSDSGGEGMYRERDEFVVRNEDIENLKGTMRTGSEPPAIWKVQKALLQKFVPELRDGKRVFSATNSYLGYFGDVKTMYQRVYVKFLDTVNKREYVRVCSRKPRCKPMNSLRGVQVKSFLGLTATSSQSQRLRPKQPKPRAEAPPKKRRKWEEEFSSTASGSSAEEGGEDDELNPLVPFASRFLNTRTMKEAFKCFVELLISIALDEDVMTALERANDELLLPNMKRVDGMITDNRKRLLHKLHIGQVLKMALDSFPEISVVTELKKDGETPAFKVRLSGKAYNKKTMKPYKMPNKVPQEYTVDQQKTQWFSLYHSLQHYKYHTYLMCKDEIASLRVQAGELAQEEIVQKCLQNGAWVEGLFDRFGELINQVQQACR</sequence>
<protein>
    <submittedName>
        <fullName evidence="4">Glutamine and serine-rich protein 1 isoform X1</fullName>
    </submittedName>
</protein>
<dbReference type="InterPro" id="IPR052466">
    <property type="entry name" value="DNA_MethProtect_Complex"/>
</dbReference>
<dbReference type="CTD" id="79832"/>
<feature type="compositionally biased region" description="Polar residues" evidence="1">
    <location>
        <begin position="696"/>
        <end position="714"/>
    </location>
</feature>
<feature type="region of interest" description="Disordered" evidence="1">
    <location>
        <begin position="1768"/>
        <end position="1896"/>
    </location>
</feature>
<proteinExistence type="predicted"/>
<feature type="region of interest" description="Disordered" evidence="1">
    <location>
        <begin position="902"/>
        <end position="934"/>
    </location>
</feature>
<dbReference type="RefSeq" id="XP_028999430.1">
    <property type="nucleotide sequence ID" value="XM_029143597.3"/>
</dbReference>
<feature type="compositionally biased region" description="Low complexity" evidence="1">
    <location>
        <begin position="2268"/>
        <end position="2277"/>
    </location>
</feature>
<feature type="region of interest" description="Disordered" evidence="1">
    <location>
        <begin position="371"/>
        <end position="392"/>
    </location>
</feature>
<feature type="region of interest" description="Disordered" evidence="1">
    <location>
        <begin position="1636"/>
        <end position="1661"/>
    </location>
</feature>
<feature type="region of interest" description="Disordered" evidence="1">
    <location>
        <begin position="1464"/>
        <end position="1488"/>
    </location>
</feature>
<feature type="region of interest" description="Disordered" evidence="1">
    <location>
        <begin position="1513"/>
        <end position="1533"/>
    </location>
</feature>
<feature type="compositionally biased region" description="Polar residues" evidence="1">
    <location>
        <begin position="1082"/>
        <end position="1096"/>
    </location>
</feature>
<feature type="compositionally biased region" description="Polar residues" evidence="1">
    <location>
        <begin position="2040"/>
        <end position="2076"/>
    </location>
</feature>
<feature type="compositionally biased region" description="Basic and acidic residues" evidence="1">
    <location>
        <begin position="2251"/>
        <end position="2265"/>
    </location>
</feature>
<feature type="domain" description="DUF4211" evidence="2">
    <location>
        <begin position="2281"/>
        <end position="2400"/>
    </location>
</feature>
<feature type="region of interest" description="Disordered" evidence="1">
    <location>
        <begin position="1260"/>
        <end position="1310"/>
    </location>
</feature>
<feature type="region of interest" description="Disordered" evidence="1">
    <location>
        <begin position="2237"/>
        <end position="2284"/>
    </location>
</feature>
<feature type="region of interest" description="Disordered" evidence="1">
    <location>
        <begin position="1082"/>
        <end position="1102"/>
    </location>
</feature>
<accession>A0A6P7LYT2</accession>
<dbReference type="GeneID" id="114851823"/>
<dbReference type="KEGG" id="bspl:114851823"/>
<feature type="region of interest" description="Disordered" evidence="1">
    <location>
        <begin position="1999"/>
        <end position="2018"/>
    </location>
</feature>
<name>A0A6P7LYT2_BETSP</name>
<feature type="compositionally biased region" description="Low complexity" evidence="1">
    <location>
        <begin position="858"/>
        <end position="871"/>
    </location>
</feature>
<feature type="region of interest" description="Disordered" evidence="1">
    <location>
        <begin position="1122"/>
        <end position="1141"/>
    </location>
</feature>
<feature type="region of interest" description="Disordered" evidence="1">
    <location>
        <begin position="1206"/>
        <end position="1244"/>
    </location>
</feature>
<dbReference type="Proteomes" id="UP000515150">
    <property type="component" value="Chromosome 3"/>
</dbReference>
<feature type="region of interest" description="Disordered" evidence="1">
    <location>
        <begin position="2027"/>
        <end position="2093"/>
    </location>
</feature>
<dbReference type="InParanoid" id="A0A6P7LYT2"/>
<feature type="region of interest" description="Disordered" evidence="1">
    <location>
        <begin position="471"/>
        <end position="503"/>
    </location>
</feature>
<dbReference type="PANTHER" id="PTHR14709:SF2">
    <property type="entry name" value="GLUTAMINE AND SERINE-RICH PROTEIN 1"/>
    <property type="match status" value="1"/>
</dbReference>
<feature type="region of interest" description="Disordered" evidence="1">
    <location>
        <begin position="776"/>
        <end position="810"/>
    </location>
</feature>
<keyword evidence="3" id="KW-1185">Reference proteome</keyword>
<feature type="compositionally biased region" description="Polar residues" evidence="1">
    <location>
        <begin position="1513"/>
        <end position="1527"/>
    </location>
</feature>
<feature type="compositionally biased region" description="Low complexity" evidence="1">
    <location>
        <begin position="1285"/>
        <end position="1298"/>
    </location>
</feature>
<dbReference type="FunCoup" id="A0A6P7LYT2">
    <property type="interactions" value="1157"/>
</dbReference>
<feature type="region of interest" description="Disordered" evidence="1">
    <location>
        <begin position="316"/>
        <end position="343"/>
    </location>
</feature>
<dbReference type="OrthoDB" id="8447576at2759"/>
<reference evidence="4" key="1">
    <citation type="submission" date="2025-08" db="UniProtKB">
        <authorList>
            <consortium name="RefSeq"/>
        </authorList>
    </citation>
    <scope>IDENTIFICATION</scope>
</reference>
<feature type="region of interest" description="Disordered" evidence="1">
    <location>
        <begin position="607"/>
        <end position="630"/>
    </location>
</feature>
<feature type="compositionally biased region" description="Basic and acidic residues" evidence="1">
    <location>
        <begin position="1820"/>
        <end position="1831"/>
    </location>
</feature>
<feature type="region of interest" description="Disordered" evidence="1">
    <location>
        <begin position="1551"/>
        <end position="1572"/>
    </location>
</feature>
<feature type="region of interest" description="Disordered" evidence="1">
    <location>
        <begin position="1330"/>
        <end position="1361"/>
    </location>
</feature>
<feature type="compositionally biased region" description="Polar residues" evidence="1">
    <location>
        <begin position="1207"/>
        <end position="1243"/>
    </location>
</feature>
<feature type="compositionally biased region" description="Polar residues" evidence="1">
    <location>
        <begin position="316"/>
        <end position="334"/>
    </location>
</feature>